<dbReference type="EMBL" id="JACHMX010000001">
    <property type="protein sequence ID" value="MBB5858079.1"/>
    <property type="molecule type" value="Genomic_DNA"/>
</dbReference>
<evidence type="ECO:0000313" key="2">
    <source>
        <dbReference type="Proteomes" id="UP000580861"/>
    </source>
</evidence>
<sequence length="309" mass="34111">MTEDVHADLSVPSWPELSGLMAAAFRVAVAGTVRVTGSGAAPRTIKLWHRSADERRFAEVDGEPLYISDVRAQWIFDRPGEPPSYEVVHSGGPSSTHHEITAVCRPLVGRVMLDDYWWETTPSGISAGTRIGRPTWEYETEDGELVAVDAATGVRLFRRLGPPGYEHVVEFTDFTPDAVLGDELFEWDGPMLPIPSTAQFEELLDQPYDVRAATARWAQVPRYWPGGVGMNSSSGNWITGAYRTVLTVPAGRYPVVVDQRPEDGAPFQPDDGAEHVYSWNADGLRFTLVAGIPLSEDDLNRVQESMIEI</sequence>
<organism evidence="1 2">
    <name type="scientific">Amycolatopsis umgeniensis</name>
    <dbReference type="NCBI Taxonomy" id="336628"/>
    <lineage>
        <taxon>Bacteria</taxon>
        <taxon>Bacillati</taxon>
        <taxon>Actinomycetota</taxon>
        <taxon>Actinomycetes</taxon>
        <taxon>Pseudonocardiales</taxon>
        <taxon>Pseudonocardiaceae</taxon>
        <taxon>Amycolatopsis</taxon>
    </lineage>
</organism>
<protein>
    <submittedName>
        <fullName evidence="1">Uncharacterized protein</fullName>
    </submittedName>
</protein>
<evidence type="ECO:0000313" key="1">
    <source>
        <dbReference type="EMBL" id="MBB5858079.1"/>
    </source>
</evidence>
<dbReference type="AlphaFoldDB" id="A0A841BB70"/>
<gene>
    <name evidence="1" type="ORF">HDA45_008166</name>
</gene>
<reference evidence="1 2" key="1">
    <citation type="submission" date="2020-08" db="EMBL/GenBank/DDBJ databases">
        <title>Sequencing the genomes of 1000 actinobacteria strains.</title>
        <authorList>
            <person name="Klenk H.-P."/>
        </authorList>
    </citation>
    <scope>NUCLEOTIDE SEQUENCE [LARGE SCALE GENOMIC DNA]</scope>
    <source>
        <strain evidence="1 2">DSM 45272</strain>
    </source>
</reference>
<accession>A0A841BB70</accession>
<proteinExistence type="predicted"/>
<comment type="caution">
    <text evidence="1">The sequence shown here is derived from an EMBL/GenBank/DDBJ whole genome shotgun (WGS) entry which is preliminary data.</text>
</comment>
<name>A0A841BB70_9PSEU</name>
<keyword evidence="2" id="KW-1185">Reference proteome</keyword>
<dbReference type="RefSeq" id="WP_184904723.1">
    <property type="nucleotide sequence ID" value="NZ_JACHMX010000001.1"/>
</dbReference>
<dbReference type="Proteomes" id="UP000580861">
    <property type="component" value="Unassembled WGS sequence"/>
</dbReference>